<dbReference type="SMART" id="SM00295">
    <property type="entry name" value="B41"/>
    <property type="match status" value="1"/>
</dbReference>
<dbReference type="PROSITE" id="PS50945">
    <property type="entry name" value="I_LWEQ"/>
    <property type="match status" value="1"/>
</dbReference>
<dbReference type="PROSITE" id="PS50057">
    <property type="entry name" value="FERM_3"/>
    <property type="match status" value="1"/>
</dbReference>
<dbReference type="Gene3D" id="1.20.1410.10">
    <property type="entry name" value="I/LWEQ domain"/>
    <property type="match status" value="1"/>
</dbReference>
<evidence type="ECO:0000256" key="2">
    <source>
        <dbReference type="ARBA" id="ARBA00022490"/>
    </source>
</evidence>
<dbReference type="SMART" id="SM01244">
    <property type="entry name" value="IRS"/>
    <property type="match status" value="1"/>
</dbReference>
<dbReference type="InterPro" id="IPR036476">
    <property type="entry name" value="Talin_cent_sf"/>
</dbReference>
<evidence type="ECO:0000313" key="8">
    <source>
        <dbReference type="EMBL" id="CAI5437479.1"/>
    </source>
</evidence>
<protein>
    <recommendedName>
        <fullName evidence="10">FERM domain-containing protein</fullName>
    </recommendedName>
</protein>
<name>A0A9P1MRX6_9PELO</name>
<dbReference type="InterPro" id="IPR049108">
    <property type="entry name" value="Talin_R4"/>
</dbReference>
<dbReference type="SUPFAM" id="SSF50729">
    <property type="entry name" value="PH domain-like"/>
    <property type="match status" value="1"/>
</dbReference>
<accession>A0A9P1MRX6</accession>
<dbReference type="GO" id="GO:0005925">
    <property type="term" value="C:focal adhesion"/>
    <property type="evidence" value="ECO:0007669"/>
    <property type="project" value="InterPro"/>
</dbReference>
<sequence length="2547" mass="279156">MGVLSLNVVSSEKGIKKTMQFEPTTLVFDAAKLIRDKFAMHDTNSNEYGLFRIEDDPSKCVWMENGRTLEYYLVRNQDRIEYKKKIRYLKIRMLDGAIKTVSVDESMPVSQLMLPICNKIGISNHDEYSLVRDDVLLAGSNNNSTWNLKEERGRSVERSGMMGTLGRKKEQKMEELRKKLHTDEELPWLDHSKTLREQNISEEETLLLRRKFFFSDTNVDSRDPVQLNLLYVQCRDGILRGLHPVQKETAFHLAALQAHIEYGDFPYDKPKFHIDGRDVLPKEYGKVKENEKKVVQLYKELSGTPELDAKSKYVHLCRELKTYGVTFFVVKEKMAGKNKLVPRLLGVNKESVMRVDEKTKQILKEWPLEQVRRWASSGKTFNLDFGDYQDGYYSVQTSDGEKIGQLIGGYIDIILKKKRTRDHQGIEGDEGSTMLEDMVAPAKATLVAHGQIGSNGQNVTDGSVAVKGVLRTPQGGYGYGINGAQYGAVSGEVTSQTLAKAQRLRIRDMYEHPQRALIGTIEATIRAVDEAETELYAEPQIDIPRFNDDQSTNRWIDEQMAVNKENVNERLAAMGAATAQVVQWTAVQEEYDDRVGTAIATIGSNLPDVSRNVRDLSALMTRDERGDLVEATRLLCGAFGDFLTAVNPEQNEKRTVVFTAAGRVGEFSQQVINSMDQQTESQRIFDDHLVQKAKNVASSTAQLVLCAKTISAECEESEVQEKVIHSATKCAFATSQLVACARVVAPTIENSACQQQLTTAVTEVSQSVSNLLHDSQYAVRQQSSLSDIHTAARQVTNALDSLLEHAKTSPKTTTRREEEEEYNAVLRTTNRMIAHQGPSEELTREAKKVIRHSQVLQEHFEHEAHQRPEDKDRLLEAARRVATATSDMITATRDCESRPTEAESERALRSAAERLGRVTNETTQEQQEKHIMQRLEQAAKQTAYDATQTIAASNASKPQSKEHKRTETTEQLLDVISNKSYSNNLVYESTCTAEHLPRLITSIRESQNASTDSEKFRAQSRLIRDSHQVLETSVRLVETSRTAIPSVTEVHLASNLSESSNRLATSLAELRAAVNDAQQLNFSQQLVYSEELIRELDEQLVNTHRAAIAHQLTPPQSATPLSTTSQLMSTSRHVGSGVAQLISAASSKDEKHVGASAVELAQYLRDFTNAVTSVVSTRSDVQLEKFIVSARSVVHESGRVFDRVRELSPPIVLADTAKNVSTSLKQVIACIPDTEHIEKAIYKIQTASGSSGKISATGLRQAADRLIDATSQIVVTLGAADNMKAVDVFVEAYCDLHASVIANIRNQGDQQIRNKLVERLENTQREAISVLGTLSRASVLSDATTSQQLTTETRQLTSTVNRLVEDIQDGGETPWEKECDAALRRIQSVYHVTQHADVPINNHGYFQSLQNVSEVSHRLGEAMTGMARHAKVNDTQGFCQNVRSSADALCSLAESASHSAYLVGVSHPASTPGRAALIDSSEVSRNVESVTSSCSRIESRTLNRDELLNETTSVARSTANLAQMCRNASEQTSNVNVKKHMVNSALELASKTANLVNSVKTLDSQRTQEAGNHCNNCCVELRHVVQQLLQFADNPDFGAIQANISNEGRHSQQPILHSSRQMLDSSAEMIKTAKQLATSPQEAATWQRLADNSILVSESIKRLVASIHEAAPGQIELDRAIARLQGLSGYVERSAMDAYANASDSQHNSSAEKQLLQQVQHITHSLEDKVDELRSAAVAHGERLPHIVELHVQLTEDMANAACAAASLAVDSNQQTELFDKCRTVVEAELQMMIACQESGGNPNAQHAHHLVDDCAAQLKHAIGDMRATIARVSSEQGAVQGMVDTISSSIVHTDTASGPGSTTGSFADSQTRMTGNLEEIRRTAQHMQRCDANSLGPASLNLSEKYRLVAADVRGAVGMLPEADIGQKTAGQRRAHPDDERIHRELSSQTVTVVERVDQVLAALHEASRGTQACINAANTVSGIIGDLDTTIMFATSGSLNTADDQQKFPAHREAILKTAKALVEDTKALVAGAASNQEQLAVAAQNAVRTIVNLSDAVKNGAVSLSSDNSEAQVLVIHAVRDVAAALSSLIQATKNASGRSLQHPAMGQLKDAAKVMVTNVTCLLKTVKSVEDRQHQGTRALEAAVDAVTFEIRQYEADSSDPSASHISSELRAEHLQSAADNISQITRRVASNATADNIQTQDEVIAVANMSRTAVRTLLAVVRNVSNETDSADQRYQVLDGGRDVANNIKNLLVTLHTQMTRNIGHDESKSLLLEASRGVSRALSSLIGVCSEVSSTGGHTINENNTAAAHAENELLGAASSIEAASLRLAELRPRQSIVHNEQEQPEEIEFDGQILTAAKSITSAVQTLVRAASNAQRELIAQGRLDTSRSSGPDYQWSEGLVSAARFVVAAVHQLCEAANGLVQGQASEEKLISAAKQVASSTAHLLVACNVKADMDSQAKKRLQIAGHAVKTATESLVQSARQIVSRDDRNIVISERLVSGIAQVMDAQEEVLRKEKELGEARHKLAHLNKARYERSGEE</sequence>
<keyword evidence="3" id="KW-0206">Cytoskeleton</keyword>
<evidence type="ECO:0000259" key="7">
    <source>
        <dbReference type="PROSITE" id="PS50945"/>
    </source>
</evidence>
<dbReference type="GO" id="GO:0005886">
    <property type="term" value="C:plasma membrane"/>
    <property type="evidence" value="ECO:0007669"/>
    <property type="project" value="TreeGrafter"/>
</dbReference>
<evidence type="ECO:0008006" key="10">
    <source>
        <dbReference type="Google" id="ProtNLM"/>
    </source>
</evidence>
<dbReference type="Pfam" id="PF21865">
    <property type="entry name" value="TLN1-like_RS"/>
    <property type="match status" value="2"/>
</dbReference>
<dbReference type="Pfam" id="PF21692">
    <property type="entry name" value="Talin_R4"/>
    <property type="match status" value="1"/>
</dbReference>
<dbReference type="GO" id="GO:0005737">
    <property type="term" value="C:cytoplasm"/>
    <property type="evidence" value="ECO:0007669"/>
    <property type="project" value="TreeGrafter"/>
</dbReference>
<dbReference type="Gene3D" id="2.30.29.30">
    <property type="entry name" value="Pleckstrin-homology domain (PH domain)/Phosphotyrosine-binding domain (PTB)"/>
    <property type="match status" value="1"/>
</dbReference>
<dbReference type="GO" id="GO:0005856">
    <property type="term" value="C:cytoskeleton"/>
    <property type="evidence" value="ECO:0007669"/>
    <property type="project" value="UniProtKB-SubCell"/>
</dbReference>
<dbReference type="InterPro" id="IPR002404">
    <property type="entry name" value="IRS_PTB"/>
</dbReference>
<dbReference type="InterPro" id="IPR035963">
    <property type="entry name" value="FERM_2"/>
</dbReference>
<dbReference type="Pfam" id="PF09141">
    <property type="entry name" value="Talin_middle"/>
    <property type="match status" value="1"/>
</dbReference>
<evidence type="ECO:0000259" key="6">
    <source>
        <dbReference type="PROSITE" id="PS50057"/>
    </source>
</evidence>
<dbReference type="SMART" id="SM00307">
    <property type="entry name" value="ILWEQ"/>
    <property type="match status" value="1"/>
</dbReference>
<dbReference type="Pfam" id="PF02174">
    <property type="entry name" value="IRS"/>
    <property type="match status" value="1"/>
</dbReference>
<proteinExistence type="predicted"/>
<feature type="region of interest" description="Disordered" evidence="5">
    <location>
        <begin position="1853"/>
        <end position="1872"/>
    </location>
</feature>
<dbReference type="CDD" id="cd10569">
    <property type="entry name" value="FERM_C_Talin"/>
    <property type="match status" value="1"/>
</dbReference>
<dbReference type="InterPro" id="IPR054060">
    <property type="entry name" value="TLN1-like_RS"/>
</dbReference>
<dbReference type="Pfam" id="PF21896">
    <property type="entry name" value="Talin_IBS2B"/>
    <property type="match status" value="3"/>
</dbReference>
<gene>
    <name evidence="8" type="ORF">CAMP_LOCUS116</name>
</gene>
<dbReference type="CDD" id="cd17089">
    <property type="entry name" value="FERM_F0_TLN"/>
    <property type="match status" value="1"/>
</dbReference>
<evidence type="ECO:0000256" key="1">
    <source>
        <dbReference type="ARBA" id="ARBA00004245"/>
    </source>
</evidence>
<evidence type="ECO:0000256" key="3">
    <source>
        <dbReference type="ARBA" id="ARBA00023212"/>
    </source>
</evidence>
<dbReference type="GO" id="GO:0001726">
    <property type="term" value="C:ruffle"/>
    <property type="evidence" value="ECO:0007669"/>
    <property type="project" value="InterPro"/>
</dbReference>
<dbReference type="PROSITE" id="PS00661">
    <property type="entry name" value="FERM_2"/>
    <property type="match status" value="1"/>
</dbReference>
<dbReference type="CDD" id="cd17090">
    <property type="entry name" value="FERM_F1_TLN"/>
    <property type="match status" value="1"/>
</dbReference>
<dbReference type="PANTHER" id="PTHR19981:SF1">
    <property type="entry name" value="RHEA, ISOFORM B"/>
    <property type="match status" value="1"/>
</dbReference>
<dbReference type="InterPro" id="IPR015224">
    <property type="entry name" value="Talin_cent"/>
</dbReference>
<dbReference type="InterPro" id="IPR036723">
    <property type="entry name" value="Alpha-catenin/vinculin-like_sf"/>
</dbReference>
<evidence type="ECO:0000256" key="5">
    <source>
        <dbReference type="SAM" id="MobiDB-lite"/>
    </source>
</evidence>
<dbReference type="InterPro" id="IPR029071">
    <property type="entry name" value="Ubiquitin-like_domsf"/>
</dbReference>
<reference evidence="8" key="1">
    <citation type="submission" date="2022-11" db="EMBL/GenBank/DDBJ databases">
        <authorList>
            <person name="Kikuchi T."/>
        </authorList>
    </citation>
    <scope>NUCLEOTIDE SEQUENCE</scope>
    <source>
        <strain evidence="8">PS1010</strain>
    </source>
</reference>
<dbReference type="Gene3D" id="1.20.80.10">
    <property type="match status" value="1"/>
</dbReference>
<dbReference type="SUPFAM" id="SSF109885">
    <property type="entry name" value="I/LWEQ domain"/>
    <property type="match status" value="3"/>
</dbReference>
<dbReference type="GO" id="GO:0005200">
    <property type="term" value="F:structural constituent of cytoskeleton"/>
    <property type="evidence" value="ECO:0007669"/>
    <property type="project" value="InterPro"/>
</dbReference>
<dbReference type="PANTHER" id="PTHR19981">
    <property type="entry name" value="TALIN"/>
    <property type="match status" value="1"/>
</dbReference>
<evidence type="ECO:0000256" key="4">
    <source>
        <dbReference type="SAM" id="Coils"/>
    </source>
</evidence>
<dbReference type="InterPro" id="IPR019748">
    <property type="entry name" value="FERM_central"/>
</dbReference>
<dbReference type="CDD" id="cd14473">
    <property type="entry name" value="FERM_B-lobe"/>
    <property type="match status" value="1"/>
</dbReference>
<dbReference type="Pfam" id="PF16511">
    <property type="entry name" value="FERM_f0"/>
    <property type="match status" value="1"/>
</dbReference>
<comment type="caution">
    <text evidence="8">The sequence shown here is derived from an EMBL/GenBank/DDBJ whole genome shotgun (WGS) entry which is preliminary data.</text>
</comment>
<dbReference type="SUPFAM" id="SSF47220">
    <property type="entry name" value="alpha-catenin/vinculin-like"/>
    <property type="match status" value="2"/>
</dbReference>
<dbReference type="SUPFAM" id="SSF47031">
    <property type="entry name" value="Second domain of FERM"/>
    <property type="match status" value="1"/>
</dbReference>
<comment type="subcellular location">
    <subcellularLocation>
        <location evidence="1">Cytoplasm</location>
        <location evidence="1">Cytoskeleton</location>
    </subcellularLocation>
</comment>
<feature type="domain" description="I/LWEQ" evidence="7">
    <location>
        <begin position="2304"/>
        <end position="2544"/>
    </location>
</feature>
<dbReference type="GO" id="GO:0051015">
    <property type="term" value="F:actin filament binding"/>
    <property type="evidence" value="ECO:0007669"/>
    <property type="project" value="InterPro"/>
</dbReference>
<feature type="domain" description="FERM" evidence="6">
    <location>
        <begin position="87"/>
        <end position="418"/>
    </location>
</feature>
<dbReference type="InterPro" id="IPR014352">
    <property type="entry name" value="FERM/acyl-CoA-bd_prot_sf"/>
</dbReference>
<dbReference type="OrthoDB" id="10262320at2759"/>
<dbReference type="InterPro" id="IPR011993">
    <property type="entry name" value="PH-like_dom_sf"/>
</dbReference>
<keyword evidence="9" id="KW-1185">Reference proteome</keyword>
<dbReference type="Proteomes" id="UP001152747">
    <property type="component" value="Unassembled WGS sequence"/>
</dbReference>
<dbReference type="FunFam" id="2.30.29.30:FF:000028">
    <property type="entry name" value="Talin 2"/>
    <property type="match status" value="1"/>
</dbReference>
<dbReference type="Pfam" id="PF01608">
    <property type="entry name" value="I_LWEQ"/>
    <property type="match status" value="1"/>
</dbReference>
<dbReference type="InterPro" id="IPR032425">
    <property type="entry name" value="FERM_f0"/>
</dbReference>
<keyword evidence="2" id="KW-0963">Cytoplasm</keyword>
<dbReference type="PROSITE" id="PS00660">
    <property type="entry name" value="FERM_1"/>
    <property type="match status" value="1"/>
</dbReference>
<dbReference type="InterPro" id="IPR019749">
    <property type="entry name" value="Band_41_domain"/>
</dbReference>
<dbReference type="InterPro" id="IPR054082">
    <property type="entry name" value="Talin_IBS2B"/>
</dbReference>
<dbReference type="FunFam" id="1.20.1410.10:FF:000001">
    <property type="entry name" value="Talin 2"/>
    <property type="match status" value="1"/>
</dbReference>
<dbReference type="Gene3D" id="1.20.1420.10">
    <property type="entry name" value="Talin, central domain"/>
    <property type="match status" value="6"/>
</dbReference>
<dbReference type="Gene3D" id="1.20.120.230">
    <property type="entry name" value="Alpha-catenin/vinculin-like"/>
    <property type="match status" value="5"/>
</dbReference>
<dbReference type="InterPro" id="IPR002558">
    <property type="entry name" value="ILWEQ_dom"/>
</dbReference>
<dbReference type="EMBL" id="CANHGI010000001">
    <property type="protein sequence ID" value="CAI5437479.1"/>
    <property type="molecule type" value="Genomic_DNA"/>
</dbReference>
<feature type="coiled-coil region" evidence="4">
    <location>
        <begin position="2512"/>
        <end position="2539"/>
    </location>
</feature>
<dbReference type="GO" id="GO:0005178">
    <property type="term" value="F:integrin binding"/>
    <property type="evidence" value="ECO:0007669"/>
    <property type="project" value="TreeGrafter"/>
</dbReference>
<dbReference type="InterPro" id="IPR035964">
    <property type="entry name" value="I/LWEQ_dom_sf"/>
</dbReference>
<dbReference type="GO" id="GO:0098609">
    <property type="term" value="P:cell-cell adhesion"/>
    <property type="evidence" value="ECO:0007669"/>
    <property type="project" value="TreeGrafter"/>
</dbReference>
<dbReference type="SUPFAM" id="SSF109880">
    <property type="entry name" value="A middle domain of Talin 1"/>
    <property type="match status" value="1"/>
</dbReference>
<dbReference type="FunFam" id="1.20.80.10:FF:000007">
    <property type="entry name" value="Talin 2"/>
    <property type="match status" value="1"/>
</dbReference>
<organism evidence="8 9">
    <name type="scientific">Caenorhabditis angaria</name>
    <dbReference type="NCBI Taxonomy" id="860376"/>
    <lineage>
        <taxon>Eukaryota</taxon>
        <taxon>Metazoa</taxon>
        <taxon>Ecdysozoa</taxon>
        <taxon>Nematoda</taxon>
        <taxon>Chromadorea</taxon>
        <taxon>Rhabditida</taxon>
        <taxon>Rhabditina</taxon>
        <taxon>Rhabditomorpha</taxon>
        <taxon>Rhabditoidea</taxon>
        <taxon>Rhabditidae</taxon>
        <taxon>Peloderinae</taxon>
        <taxon>Caenorhabditis</taxon>
    </lineage>
</organism>
<dbReference type="InterPro" id="IPR019747">
    <property type="entry name" value="FERM_CS"/>
</dbReference>
<dbReference type="SUPFAM" id="SSF54236">
    <property type="entry name" value="Ubiquitin-like"/>
    <property type="match status" value="1"/>
</dbReference>
<keyword evidence="4" id="KW-0175">Coiled coil</keyword>
<dbReference type="Gene3D" id="3.10.20.90">
    <property type="entry name" value="Phosphatidylinositol 3-kinase Catalytic Subunit, Chain A, domain 1"/>
    <property type="match status" value="2"/>
</dbReference>
<dbReference type="InterPro" id="IPR000299">
    <property type="entry name" value="FERM_domain"/>
</dbReference>
<evidence type="ECO:0000313" key="9">
    <source>
        <dbReference type="Proteomes" id="UP001152747"/>
    </source>
</evidence>
<dbReference type="GO" id="GO:0030036">
    <property type="term" value="P:actin cytoskeleton organization"/>
    <property type="evidence" value="ECO:0007669"/>
    <property type="project" value="TreeGrafter"/>
</dbReference>